<proteinExistence type="predicted"/>
<comment type="caution">
    <text evidence="1">The sequence shown here is derived from an EMBL/GenBank/DDBJ whole genome shotgun (WGS) entry which is preliminary data.</text>
</comment>
<dbReference type="Proteomes" id="UP001066278">
    <property type="component" value="Unassembled WGS sequence"/>
</dbReference>
<gene>
    <name evidence="1" type="ORF">MOE99_12070</name>
</gene>
<accession>A0A9Q4EXM4</accession>
<sequence>MKDNQYEDYIIGTVISLLDILVIIQSKDNQILKIVLVVLLNTVTKDHLIRILLVLLTIIWSEVSE</sequence>
<organism evidence="1 2">
    <name type="scientific">Bacillus inaquosorum</name>
    <dbReference type="NCBI Taxonomy" id="483913"/>
    <lineage>
        <taxon>Bacteria</taxon>
        <taxon>Bacillati</taxon>
        <taxon>Bacillota</taxon>
        <taxon>Bacilli</taxon>
        <taxon>Bacillales</taxon>
        <taxon>Bacillaceae</taxon>
        <taxon>Bacillus</taxon>
    </lineage>
</organism>
<dbReference type="RefSeq" id="WP_003237189.1">
    <property type="nucleotide sequence ID" value="NZ_CBCSBO010000008.1"/>
</dbReference>
<evidence type="ECO:0000313" key="2">
    <source>
        <dbReference type="Proteomes" id="UP001066278"/>
    </source>
</evidence>
<protein>
    <submittedName>
        <fullName evidence="1">Uncharacterized protein</fullName>
    </submittedName>
</protein>
<evidence type="ECO:0000313" key="1">
    <source>
        <dbReference type="EMBL" id="MCY9230089.1"/>
    </source>
</evidence>
<dbReference type="AlphaFoldDB" id="A0A9Q4EXM4"/>
<reference evidence="1" key="1">
    <citation type="submission" date="2022-02" db="EMBL/GenBank/DDBJ databases">
        <title>Crop Bioprotection Bacillus Genome Sequencing.</title>
        <authorList>
            <person name="Dunlap C."/>
        </authorList>
    </citation>
    <scope>NUCLEOTIDE SEQUENCE</scope>
    <source>
        <strain evidence="1">T20C13</strain>
    </source>
</reference>
<name>A0A9Q4EXM4_9BACI</name>
<dbReference type="EMBL" id="JALAXJ010000012">
    <property type="protein sequence ID" value="MCY9230089.1"/>
    <property type="molecule type" value="Genomic_DNA"/>
</dbReference>